<proteinExistence type="predicted"/>
<evidence type="ECO:0000313" key="2">
    <source>
        <dbReference type="EMBL" id="KAK3313300.1"/>
    </source>
</evidence>
<dbReference type="GO" id="GO:0005524">
    <property type="term" value="F:ATP binding"/>
    <property type="evidence" value="ECO:0007669"/>
    <property type="project" value="InterPro"/>
</dbReference>
<protein>
    <submittedName>
        <fullName evidence="2">Kinase-like domain-containing protein</fullName>
    </submittedName>
</protein>
<dbReference type="CDD" id="cd00180">
    <property type="entry name" value="PKc"/>
    <property type="match status" value="1"/>
</dbReference>
<accession>A0AAE0HUT7</accession>
<dbReference type="PANTHER" id="PTHR24359">
    <property type="entry name" value="SERINE/THREONINE-PROTEIN KINASE SBK1"/>
    <property type="match status" value="1"/>
</dbReference>
<reference evidence="2" key="2">
    <citation type="submission" date="2023-06" db="EMBL/GenBank/DDBJ databases">
        <authorList>
            <consortium name="Lawrence Berkeley National Laboratory"/>
            <person name="Haridas S."/>
            <person name="Hensen N."/>
            <person name="Bonometti L."/>
            <person name="Westerberg I."/>
            <person name="Brannstrom I.O."/>
            <person name="Guillou S."/>
            <person name="Cros-Aarteil S."/>
            <person name="Calhoun S."/>
            <person name="Kuo A."/>
            <person name="Mondo S."/>
            <person name="Pangilinan J."/>
            <person name="Riley R."/>
            <person name="Labutti K."/>
            <person name="Andreopoulos B."/>
            <person name="Lipzen A."/>
            <person name="Chen C."/>
            <person name="Yanf M."/>
            <person name="Daum C."/>
            <person name="Ng V."/>
            <person name="Clum A."/>
            <person name="Steindorff A."/>
            <person name="Ohm R."/>
            <person name="Martin F."/>
            <person name="Silar P."/>
            <person name="Natvig D."/>
            <person name="Lalanne C."/>
            <person name="Gautier V."/>
            <person name="Ament-Velasquez S.L."/>
            <person name="Kruys A."/>
            <person name="Hutchinson M.I."/>
            <person name="Powell A.J."/>
            <person name="Barry K."/>
            <person name="Miller A.N."/>
            <person name="Grigoriev I.V."/>
            <person name="Debuchy R."/>
            <person name="Gladieux P."/>
            <person name="Thoren M.H."/>
            <person name="Johannesson H."/>
        </authorList>
    </citation>
    <scope>NUCLEOTIDE SEQUENCE</scope>
    <source>
        <strain evidence="2">CBS 118394</strain>
    </source>
</reference>
<keyword evidence="3" id="KW-1185">Reference proteome</keyword>
<dbReference type="PANTHER" id="PTHR24359:SF37">
    <property type="entry name" value="PROTEIN KINASE DOMAIN-CONTAINING PROTEIN"/>
    <property type="match status" value="1"/>
</dbReference>
<feature type="non-terminal residue" evidence="2">
    <location>
        <position position="1"/>
    </location>
</feature>
<dbReference type="PROSITE" id="PS50011">
    <property type="entry name" value="PROTEIN_KINASE_DOM"/>
    <property type="match status" value="1"/>
</dbReference>
<dbReference type="SUPFAM" id="SSF56112">
    <property type="entry name" value="Protein kinase-like (PK-like)"/>
    <property type="match status" value="1"/>
</dbReference>
<dbReference type="InterPro" id="IPR000719">
    <property type="entry name" value="Prot_kinase_dom"/>
</dbReference>
<evidence type="ECO:0000313" key="3">
    <source>
        <dbReference type="Proteomes" id="UP001283341"/>
    </source>
</evidence>
<comment type="caution">
    <text evidence="2">The sequence shown here is derived from an EMBL/GenBank/DDBJ whole genome shotgun (WGS) entry which is preliminary data.</text>
</comment>
<organism evidence="2 3">
    <name type="scientific">Apodospora peruviana</name>
    <dbReference type="NCBI Taxonomy" id="516989"/>
    <lineage>
        <taxon>Eukaryota</taxon>
        <taxon>Fungi</taxon>
        <taxon>Dikarya</taxon>
        <taxon>Ascomycota</taxon>
        <taxon>Pezizomycotina</taxon>
        <taxon>Sordariomycetes</taxon>
        <taxon>Sordariomycetidae</taxon>
        <taxon>Sordariales</taxon>
        <taxon>Lasiosphaeriaceae</taxon>
        <taxon>Apodospora</taxon>
    </lineage>
</organism>
<feature type="non-terminal residue" evidence="2">
    <location>
        <position position="567"/>
    </location>
</feature>
<dbReference type="Pfam" id="PF00069">
    <property type="entry name" value="Pkinase"/>
    <property type="match status" value="1"/>
</dbReference>
<dbReference type="Gene3D" id="1.10.510.10">
    <property type="entry name" value="Transferase(Phosphotransferase) domain 1"/>
    <property type="match status" value="1"/>
</dbReference>
<reference evidence="2" key="1">
    <citation type="journal article" date="2023" name="Mol. Phylogenet. Evol.">
        <title>Genome-scale phylogeny and comparative genomics of the fungal order Sordariales.</title>
        <authorList>
            <person name="Hensen N."/>
            <person name="Bonometti L."/>
            <person name="Westerberg I."/>
            <person name="Brannstrom I.O."/>
            <person name="Guillou S."/>
            <person name="Cros-Aarteil S."/>
            <person name="Calhoun S."/>
            <person name="Haridas S."/>
            <person name="Kuo A."/>
            <person name="Mondo S."/>
            <person name="Pangilinan J."/>
            <person name="Riley R."/>
            <person name="LaButti K."/>
            <person name="Andreopoulos B."/>
            <person name="Lipzen A."/>
            <person name="Chen C."/>
            <person name="Yan M."/>
            <person name="Daum C."/>
            <person name="Ng V."/>
            <person name="Clum A."/>
            <person name="Steindorff A."/>
            <person name="Ohm R.A."/>
            <person name="Martin F."/>
            <person name="Silar P."/>
            <person name="Natvig D.O."/>
            <person name="Lalanne C."/>
            <person name="Gautier V."/>
            <person name="Ament-Velasquez S.L."/>
            <person name="Kruys A."/>
            <person name="Hutchinson M.I."/>
            <person name="Powell A.J."/>
            <person name="Barry K."/>
            <person name="Miller A.N."/>
            <person name="Grigoriev I.V."/>
            <person name="Debuchy R."/>
            <person name="Gladieux P."/>
            <person name="Hiltunen Thoren M."/>
            <person name="Johannesson H."/>
        </authorList>
    </citation>
    <scope>NUCLEOTIDE SEQUENCE</scope>
    <source>
        <strain evidence="2">CBS 118394</strain>
    </source>
</reference>
<dbReference type="SMART" id="SM00220">
    <property type="entry name" value="S_TKc"/>
    <property type="match status" value="1"/>
</dbReference>
<dbReference type="EMBL" id="JAUEDM010000007">
    <property type="protein sequence ID" value="KAK3313300.1"/>
    <property type="molecule type" value="Genomic_DNA"/>
</dbReference>
<sequence>QTHSLRFETAIRAAFVESASKDKKQFLPRDAFSRIVSKDRVRRELTNLRPGIIPPEKLEWYIDEVWHTTRSGSRGKPTTRRTIFAILALIEKVDAIVDFVDQNIHDSDLPFVISNGSSPGTRQLNRKGRDGQLTEISIVSSWPTFVLEAFNEYQWRLLAPYFTLSTKAKPQILHYRLDDGIILPFIEDDEISSGDKGGYGEVWKVKIHPAHHNCFQDGASDDDNPPYAVKRLRHSNPVAFKAEVSNLKRFSTKDHLHLIKLLVTFEWRSQYYLLFPFADGNLLDFWKRYPTSEDLPRNYGLARWFSSQCLGLAQGLRMIHTVEFKQDEFLDIHPKEQEKIHGRHGDLKPENILWFRAIGAYLPDHNDHDEGCAMGLLKISDFGLTRFHRTASIFSKVEGGSTPVSPTYRAPEYDIARFVDQSYDIWTLGCVLLEFVAWYLLGWEEVDRFSKERTVDDKKQIKEDVFFNNVDILEGDKPAQTGAQAKRSVANEFQTLYQHEACTDFVIDLLEFIETRLMRMGPEKRANCEEIVQKFTELNDMCKTDRAYCTSRVKTPPTRARTDLSLL</sequence>
<dbReference type="InterPro" id="IPR011009">
    <property type="entry name" value="Kinase-like_dom_sf"/>
</dbReference>
<dbReference type="Proteomes" id="UP001283341">
    <property type="component" value="Unassembled WGS sequence"/>
</dbReference>
<evidence type="ECO:0000259" key="1">
    <source>
        <dbReference type="PROSITE" id="PS50011"/>
    </source>
</evidence>
<gene>
    <name evidence="2" type="ORF">B0H66DRAFT_450560</name>
</gene>
<dbReference type="AlphaFoldDB" id="A0AAE0HUT7"/>
<name>A0AAE0HUT7_9PEZI</name>
<feature type="domain" description="Protein kinase" evidence="1">
    <location>
        <begin position="188"/>
        <end position="538"/>
    </location>
</feature>
<keyword evidence="2" id="KW-0418">Kinase</keyword>
<keyword evidence="2" id="KW-0808">Transferase</keyword>
<dbReference type="GO" id="GO:0004674">
    <property type="term" value="F:protein serine/threonine kinase activity"/>
    <property type="evidence" value="ECO:0007669"/>
    <property type="project" value="TreeGrafter"/>
</dbReference>